<name>A0A3P8T5J0_AMPPE</name>
<feature type="region of interest" description="Disordered" evidence="4">
    <location>
        <begin position="92"/>
        <end position="204"/>
    </location>
</feature>
<dbReference type="InterPro" id="IPR003124">
    <property type="entry name" value="WH2_dom"/>
</dbReference>
<feature type="compositionally biased region" description="Low complexity" evidence="4">
    <location>
        <begin position="108"/>
        <end position="121"/>
    </location>
</feature>
<dbReference type="GO" id="GO:0051017">
    <property type="term" value="P:actin filament bundle assembly"/>
    <property type="evidence" value="ECO:0007669"/>
    <property type="project" value="TreeGrafter"/>
</dbReference>
<dbReference type="SMART" id="SM00246">
    <property type="entry name" value="WH2"/>
    <property type="match status" value="1"/>
</dbReference>
<dbReference type="Proteomes" id="UP000265080">
    <property type="component" value="Chromosome 8"/>
</dbReference>
<keyword evidence="3" id="KW-0175">Coiled coil</keyword>
<dbReference type="PANTHER" id="PTHR24153:SF14">
    <property type="entry name" value="ESPIN"/>
    <property type="match status" value="1"/>
</dbReference>
<dbReference type="PANTHER" id="PTHR24153">
    <property type="entry name" value="ESPIN"/>
    <property type="match status" value="1"/>
</dbReference>
<evidence type="ECO:0000259" key="5">
    <source>
        <dbReference type="PROSITE" id="PS51082"/>
    </source>
</evidence>
<organism evidence="6 7">
    <name type="scientific">Amphiprion percula</name>
    <name type="common">Orange clownfish</name>
    <name type="synonym">Lutjanus percula</name>
    <dbReference type="NCBI Taxonomy" id="161767"/>
    <lineage>
        <taxon>Eukaryota</taxon>
        <taxon>Metazoa</taxon>
        <taxon>Chordata</taxon>
        <taxon>Craniata</taxon>
        <taxon>Vertebrata</taxon>
        <taxon>Euteleostomi</taxon>
        <taxon>Actinopterygii</taxon>
        <taxon>Neopterygii</taxon>
        <taxon>Teleostei</taxon>
        <taxon>Neoteleostei</taxon>
        <taxon>Acanthomorphata</taxon>
        <taxon>Ovalentaria</taxon>
        <taxon>Pomacentridae</taxon>
        <taxon>Amphiprion</taxon>
    </lineage>
</organism>
<dbReference type="GeneTree" id="ENSGT00940000160408"/>
<evidence type="ECO:0000256" key="4">
    <source>
        <dbReference type="SAM" id="MobiDB-lite"/>
    </source>
</evidence>
<dbReference type="Ensembl" id="ENSAPET00000021134.1">
    <property type="protein sequence ID" value="ENSAPEP00000020585.1"/>
    <property type="gene ID" value="ENSAPEG00000014694.1"/>
</dbReference>
<evidence type="ECO:0000313" key="6">
    <source>
        <dbReference type="Ensembl" id="ENSAPEP00000020585.1"/>
    </source>
</evidence>
<evidence type="ECO:0000256" key="2">
    <source>
        <dbReference type="ARBA" id="ARBA00023043"/>
    </source>
</evidence>
<dbReference type="InterPro" id="IPR052420">
    <property type="entry name" value="Espin/Espin-like"/>
</dbReference>
<feature type="compositionally biased region" description="Pro residues" evidence="4">
    <location>
        <begin position="122"/>
        <end position="139"/>
    </location>
</feature>
<keyword evidence="1" id="KW-0677">Repeat</keyword>
<dbReference type="GO" id="GO:0005737">
    <property type="term" value="C:cytoplasm"/>
    <property type="evidence" value="ECO:0007669"/>
    <property type="project" value="TreeGrafter"/>
</dbReference>
<feature type="compositionally biased region" description="Low complexity" evidence="4">
    <location>
        <begin position="183"/>
        <end position="196"/>
    </location>
</feature>
<keyword evidence="7" id="KW-1185">Reference proteome</keyword>
<feature type="coiled-coil region" evidence="3">
    <location>
        <begin position="233"/>
        <end position="260"/>
    </location>
</feature>
<keyword evidence="2" id="KW-0040">ANK repeat</keyword>
<accession>A0A3P8T5J0</accession>
<reference evidence="6" key="2">
    <citation type="submission" date="2025-08" db="UniProtKB">
        <authorList>
            <consortium name="Ensembl"/>
        </authorList>
    </citation>
    <scope>IDENTIFICATION</scope>
</reference>
<dbReference type="GO" id="GO:0051015">
    <property type="term" value="F:actin filament binding"/>
    <property type="evidence" value="ECO:0007669"/>
    <property type="project" value="TreeGrafter"/>
</dbReference>
<dbReference type="AlphaFoldDB" id="A0A3P8T5J0"/>
<evidence type="ECO:0000256" key="1">
    <source>
        <dbReference type="ARBA" id="ARBA00022737"/>
    </source>
</evidence>
<reference evidence="6 7" key="1">
    <citation type="submission" date="2018-03" db="EMBL/GenBank/DDBJ databases">
        <title>Finding Nemo's genes: A chromosome-scale reference assembly of the genome of the orange clownfish Amphiprion percula.</title>
        <authorList>
            <person name="Lehmann R."/>
        </authorList>
    </citation>
    <scope>NUCLEOTIDE SEQUENCE</scope>
</reference>
<feature type="compositionally biased region" description="Polar residues" evidence="4">
    <location>
        <begin position="169"/>
        <end position="182"/>
    </location>
</feature>
<feature type="compositionally biased region" description="Polar residues" evidence="4">
    <location>
        <begin position="1"/>
        <end position="22"/>
    </location>
</feature>
<evidence type="ECO:0000313" key="7">
    <source>
        <dbReference type="Proteomes" id="UP000265080"/>
    </source>
</evidence>
<protein>
    <submittedName>
        <fullName evidence="6">Espin</fullName>
    </submittedName>
</protein>
<feature type="domain" description="WH2" evidence="5">
    <location>
        <begin position="80"/>
        <end position="97"/>
    </location>
</feature>
<dbReference type="PROSITE" id="PS51082">
    <property type="entry name" value="WH2"/>
    <property type="match status" value="1"/>
</dbReference>
<sequence>MFSTCHTSTLLHTRSGISTESTPLPIEKGASTGTALKPQTQRSFRTSFLIVDYQLFLNSTMREKMGEGTKSFNMMSPTGDNSELLAEIKAGKSLKPTPHSKGYTTVFSNSGPTGNNGNSTSPEPPLSSPPAKPPSPPPSNTSITSPPITSPPITPSPSPSPTGSGSGSARTMSTSASYEQLPSNSVINGNSSSGGSAKAESGRKTSLADVEALVPTHDEQGKAIPEWKRQVMVRKLQVKMQEEEEHKRKAEEEAARLASMPAWRRDMMKKKMDEERCDREQKGKNISFVLRLHTTKCQNKKSPVCHMLYIIFTIIMKSSPPSSGEKWSHHPASIID</sequence>
<evidence type="ECO:0000256" key="3">
    <source>
        <dbReference type="SAM" id="Coils"/>
    </source>
</evidence>
<feature type="compositionally biased region" description="Pro residues" evidence="4">
    <location>
        <begin position="148"/>
        <end position="160"/>
    </location>
</feature>
<feature type="region of interest" description="Disordered" evidence="4">
    <location>
        <begin position="1"/>
        <end position="39"/>
    </location>
</feature>
<proteinExistence type="predicted"/>
<reference evidence="6" key="3">
    <citation type="submission" date="2025-09" db="UniProtKB">
        <authorList>
            <consortium name="Ensembl"/>
        </authorList>
    </citation>
    <scope>IDENTIFICATION</scope>
</reference>